<dbReference type="EMBL" id="BMAV01023438">
    <property type="protein sequence ID" value="GFY79154.1"/>
    <property type="molecule type" value="Genomic_DNA"/>
</dbReference>
<protein>
    <submittedName>
        <fullName evidence="2">Uncharacterized protein</fullName>
    </submittedName>
</protein>
<name>A0A8X6YZ71_9ARAC</name>
<evidence type="ECO:0000256" key="1">
    <source>
        <dbReference type="SAM" id="Phobius"/>
    </source>
</evidence>
<accession>A0A8X6YZ71</accession>
<keyword evidence="1" id="KW-1133">Transmembrane helix</keyword>
<comment type="caution">
    <text evidence="2">The sequence shown here is derived from an EMBL/GenBank/DDBJ whole genome shotgun (WGS) entry which is preliminary data.</text>
</comment>
<dbReference type="AlphaFoldDB" id="A0A8X6YZ71"/>
<proteinExistence type="predicted"/>
<organism evidence="2 3">
    <name type="scientific">Trichonephila inaurata madagascariensis</name>
    <dbReference type="NCBI Taxonomy" id="2747483"/>
    <lineage>
        <taxon>Eukaryota</taxon>
        <taxon>Metazoa</taxon>
        <taxon>Ecdysozoa</taxon>
        <taxon>Arthropoda</taxon>
        <taxon>Chelicerata</taxon>
        <taxon>Arachnida</taxon>
        <taxon>Araneae</taxon>
        <taxon>Araneomorphae</taxon>
        <taxon>Entelegynae</taxon>
        <taxon>Araneoidea</taxon>
        <taxon>Nephilidae</taxon>
        <taxon>Trichonephila</taxon>
        <taxon>Trichonephila inaurata</taxon>
    </lineage>
</organism>
<evidence type="ECO:0000313" key="3">
    <source>
        <dbReference type="Proteomes" id="UP000886998"/>
    </source>
</evidence>
<sequence>MTTVIEAVNQRIPQQVHLLHGYAQRKTMAGNTRKNRVKASHAWKQYEIMVPLGLHTGDYYPTWMQKQTMLIEITNLITYDNEVKIPLYGLMIKVQISIFYFLLSNALDHKHKLFLLF</sequence>
<reference evidence="2" key="1">
    <citation type="submission" date="2020-08" db="EMBL/GenBank/DDBJ databases">
        <title>Multicomponent nature underlies the extraordinary mechanical properties of spider dragline silk.</title>
        <authorList>
            <person name="Kono N."/>
            <person name="Nakamura H."/>
            <person name="Mori M."/>
            <person name="Yoshida Y."/>
            <person name="Ohtoshi R."/>
            <person name="Malay A.D."/>
            <person name="Moran D.A.P."/>
            <person name="Tomita M."/>
            <person name="Numata K."/>
            <person name="Arakawa K."/>
        </authorList>
    </citation>
    <scope>NUCLEOTIDE SEQUENCE</scope>
</reference>
<keyword evidence="3" id="KW-1185">Reference proteome</keyword>
<feature type="transmembrane region" description="Helical" evidence="1">
    <location>
        <begin position="85"/>
        <end position="103"/>
    </location>
</feature>
<dbReference type="Proteomes" id="UP000886998">
    <property type="component" value="Unassembled WGS sequence"/>
</dbReference>
<keyword evidence="1" id="KW-0812">Transmembrane</keyword>
<gene>
    <name evidence="2" type="ORF">TNIN_53631</name>
</gene>
<keyword evidence="1" id="KW-0472">Membrane</keyword>
<evidence type="ECO:0000313" key="2">
    <source>
        <dbReference type="EMBL" id="GFY79154.1"/>
    </source>
</evidence>